<feature type="domain" description="Bacteriophage T5 Orf172 DNA-binding" evidence="1">
    <location>
        <begin position="13"/>
        <end position="92"/>
    </location>
</feature>
<organism evidence="2 3">
    <name type="scientific">Leptolyngbya iicbica LK</name>
    <dbReference type="NCBI Taxonomy" id="2294035"/>
    <lineage>
        <taxon>Bacteria</taxon>
        <taxon>Bacillati</taxon>
        <taxon>Cyanobacteriota</taxon>
        <taxon>Cyanophyceae</taxon>
        <taxon>Leptolyngbyales</taxon>
        <taxon>Leptolyngbyaceae</taxon>
        <taxon>Leptolyngbya group</taxon>
        <taxon>Leptolyngbya</taxon>
        <taxon>Leptolyngbya iicbica</taxon>
    </lineage>
</organism>
<dbReference type="SMART" id="SM00974">
    <property type="entry name" value="T5orf172"/>
    <property type="match status" value="1"/>
</dbReference>
<keyword evidence="3" id="KW-1185">Reference proteome</keyword>
<accession>A0A4Q7EIG1</accession>
<evidence type="ECO:0000259" key="1">
    <source>
        <dbReference type="SMART" id="SM00974"/>
    </source>
</evidence>
<dbReference type="EMBL" id="QVFV01000001">
    <property type="protein sequence ID" value="RZM82947.1"/>
    <property type="molecule type" value="Genomic_DNA"/>
</dbReference>
<sequence>MSAGSVYILQNPVLPENMLKIGRTERNVQERAKELFTTGLPEQFNICYERDVPDCVLAEKLIHQKLKKHRYKANREFFVIPLQEAISTVEKVVYEEFDKNAASIHVGIHRLDVNTTFRWTCYSKGIILLFRYENWLADKPKLINFWGCKARDHILLTTRAEDDPSSLIKLANDSCIPGSLSEVITTYPGDRVVIIGSPKLTSSSEQLSLFEPELSIISIIDCWQYGKMIGFMEDIEIHPDGFPIPFGNCFDDKPPAIVHEAFHRVMKMGQPDVCPDQNYIQQLDLES</sequence>
<name>A0A4Q7EIG1_9CYAN</name>
<dbReference type="AlphaFoldDB" id="A0A4Q7EIG1"/>
<protein>
    <submittedName>
        <fullName evidence="2">GIY-YIG nuclease family protein</fullName>
    </submittedName>
</protein>
<dbReference type="RefSeq" id="WP_072041309.1">
    <property type="nucleotide sequence ID" value="NZ_QVFV01000001.1"/>
</dbReference>
<dbReference type="InterPro" id="IPR018306">
    <property type="entry name" value="Phage_T5_Orf172_DNA-bd"/>
</dbReference>
<dbReference type="OrthoDB" id="9811665at2"/>
<gene>
    <name evidence="2" type="ORF">DYY88_07050</name>
</gene>
<evidence type="ECO:0000313" key="3">
    <source>
        <dbReference type="Proteomes" id="UP000292459"/>
    </source>
</evidence>
<reference evidence="2 3" key="1">
    <citation type="submission" date="2018-11" db="EMBL/GenBank/DDBJ databases">
        <title>Whole genome sequencing of an environmental sample.</title>
        <authorList>
            <person name="Sarangi A.N."/>
            <person name="Singh D."/>
            <person name="Tripathy S."/>
        </authorList>
    </citation>
    <scope>NUCLEOTIDE SEQUENCE [LARGE SCALE GENOMIC DNA]</scope>
    <source>
        <strain evidence="2 3">Lakshadweep</strain>
    </source>
</reference>
<comment type="caution">
    <text evidence="2">The sequence shown here is derived from an EMBL/GenBank/DDBJ whole genome shotgun (WGS) entry which is preliminary data.</text>
</comment>
<dbReference type="Proteomes" id="UP000292459">
    <property type="component" value="Unassembled WGS sequence"/>
</dbReference>
<proteinExistence type="predicted"/>
<dbReference type="Pfam" id="PF10544">
    <property type="entry name" value="T5orf172"/>
    <property type="match status" value="1"/>
</dbReference>
<evidence type="ECO:0000313" key="2">
    <source>
        <dbReference type="EMBL" id="RZM82947.1"/>
    </source>
</evidence>